<keyword evidence="3" id="KW-1185">Reference proteome</keyword>
<dbReference type="GO" id="GO:0051131">
    <property type="term" value="P:chaperone-mediated protein complex assembly"/>
    <property type="evidence" value="ECO:0007669"/>
    <property type="project" value="TreeGrafter"/>
</dbReference>
<dbReference type="GO" id="GO:0060271">
    <property type="term" value="P:cilium assembly"/>
    <property type="evidence" value="ECO:0007669"/>
    <property type="project" value="InterPro"/>
</dbReference>
<dbReference type="Pfam" id="PF00118">
    <property type="entry name" value="Cpn60_TCP1"/>
    <property type="match status" value="1"/>
</dbReference>
<dbReference type="AlphaFoldDB" id="A0A067CM35"/>
<dbReference type="GO" id="GO:0051082">
    <property type="term" value="F:unfolded protein binding"/>
    <property type="evidence" value="ECO:0007669"/>
    <property type="project" value="InterPro"/>
</dbReference>
<dbReference type="KEGG" id="spar:SPRG_22118"/>
<feature type="region of interest" description="Disordered" evidence="1">
    <location>
        <begin position="604"/>
        <end position="636"/>
    </location>
</feature>
<dbReference type="PANTHER" id="PTHR46787:SF1">
    <property type="entry name" value="MOLECULAR CHAPERONE MKKS"/>
    <property type="match status" value="1"/>
</dbReference>
<dbReference type="OMA" id="NERCGDA"/>
<gene>
    <name evidence="2" type="ORF">SPRG_22118</name>
</gene>
<evidence type="ECO:0000256" key="1">
    <source>
        <dbReference type="SAM" id="MobiDB-lite"/>
    </source>
</evidence>
<dbReference type="GO" id="GO:0005737">
    <property type="term" value="C:cytoplasm"/>
    <property type="evidence" value="ECO:0007669"/>
    <property type="project" value="TreeGrafter"/>
</dbReference>
<dbReference type="PANTHER" id="PTHR46787">
    <property type="entry name" value="SYNDROMES PUTATIVE CHAPERONIN-RELATED"/>
    <property type="match status" value="1"/>
</dbReference>
<dbReference type="SUPFAM" id="SSF48592">
    <property type="entry name" value="GroEL equatorial domain-like"/>
    <property type="match status" value="1"/>
</dbReference>
<feature type="compositionally biased region" description="Polar residues" evidence="1">
    <location>
        <begin position="793"/>
        <end position="803"/>
    </location>
</feature>
<dbReference type="InterPro" id="IPR027409">
    <property type="entry name" value="GroEL-like_apical_dom_sf"/>
</dbReference>
<dbReference type="InterPro" id="IPR028790">
    <property type="entry name" value="MKKS"/>
</dbReference>
<dbReference type="GO" id="GO:0005524">
    <property type="term" value="F:ATP binding"/>
    <property type="evidence" value="ECO:0007669"/>
    <property type="project" value="InterPro"/>
</dbReference>
<feature type="compositionally biased region" description="Low complexity" evidence="1">
    <location>
        <begin position="649"/>
        <end position="663"/>
    </location>
</feature>
<dbReference type="OrthoDB" id="528704at2759"/>
<feature type="compositionally biased region" description="Basic and acidic residues" evidence="1">
    <location>
        <begin position="720"/>
        <end position="733"/>
    </location>
</feature>
<sequence length="856" mass="94614">MAQLVAFDAEVLDREATTRTMEQLVRTIDELCGACYGPRGRCIMLQANERCGDAITITSTAARILERSNVATSSPVATLYCQLLMSHTKQFKDHGLFAALFSSTLLREALASLRDIPRPQIIQGKYCICLLFPPSSCWSQRFLGDPALCMSRREVEWSNVDAIAAVIAGVLRPKSQVAALSSALEHHVRLVLEAFVHVFQDAIDEPHEARLLRFLRLDDVNPNASRVHLNTLFLALPPSWPMQPLADVVVALYNISLHAPDDPLDVALVAENANAMDALRTEVDRATWQRLSTHLASLGVTMVLSQKKIPLPLMHLLAERRIRSVERLSITHIGAVQALSGAALLGDWHGRVTREDLGYLAHVRVDGARLVLSNDGRAIPNTVDGPSIQSRARAVVTFGLACPDAHAFDELTHAIHAAMDTLTKLLHAPIVYGGGGLVELELAEHLMRRVEVRQLQRVLKAYIRSLQALVARILSSDEDDDRSHSLAMEELRVGELIAYHCAAFVAGDPRGRRESIVVRIRSDTKHEYPISIVSNDILTQDSMIKRVQDADGNAIERPEGMWRKLYTFTMFPGKHRTAQNASTILKAAMKNVIKDSYAAVYGEKPAKEAKREKPKKNQAPETPNISKATPVKPKKTTEVLFTMDDLIASGQSSSRVRSSQDSSPCPPRQLPRPPMKKPEHKPALVNIDDSPPVKTSRKRVSDEAPPAKRKFNSYLEPEPETIHANDDGWEIPKKRTQGSSTSVLEVIGKAPRPLGANLRQLPPSGASKRTSSTSISETSFYTASPAKRVGSSPAKTSPKTKQLFNFVEKHEQEEDDEKASKSPVTKHKWLQRRGQTASARANAKQSTMTSHFQPRS</sequence>
<reference evidence="2 3" key="1">
    <citation type="journal article" date="2013" name="PLoS Genet.">
        <title>Distinctive expansion of potential virulence genes in the genome of the oomycete fish pathogen Saprolegnia parasitica.</title>
        <authorList>
            <person name="Jiang R.H."/>
            <person name="de Bruijn I."/>
            <person name="Haas B.J."/>
            <person name="Belmonte R."/>
            <person name="Lobach L."/>
            <person name="Christie J."/>
            <person name="van den Ackerveken G."/>
            <person name="Bottin A."/>
            <person name="Bulone V."/>
            <person name="Diaz-Moreno S.M."/>
            <person name="Dumas B."/>
            <person name="Fan L."/>
            <person name="Gaulin E."/>
            <person name="Govers F."/>
            <person name="Grenville-Briggs L.J."/>
            <person name="Horner N.R."/>
            <person name="Levin J.Z."/>
            <person name="Mammella M."/>
            <person name="Meijer H.J."/>
            <person name="Morris P."/>
            <person name="Nusbaum C."/>
            <person name="Oome S."/>
            <person name="Phillips A.J."/>
            <person name="van Rooyen D."/>
            <person name="Rzeszutek E."/>
            <person name="Saraiva M."/>
            <person name="Secombes C.J."/>
            <person name="Seidl M.F."/>
            <person name="Snel B."/>
            <person name="Stassen J.H."/>
            <person name="Sykes S."/>
            <person name="Tripathy S."/>
            <person name="van den Berg H."/>
            <person name="Vega-Arreguin J.C."/>
            <person name="Wawra S."/>
            <person name="Young S.K."/>
            <person name="Zeng Q."/>
            <person name="Dieguez-Uribeondo J."/>
            <person name="Russ C."/>
            <person name="Tyler B.M."/>
            <person name="van West P."/>
        </authorList>
    </citation>
    <scope>NUCLEOTIDE SEQUENCE [LARGE SCALE GENOMIC DNA]</scope>
    <source>
        <strain evidence="2 3">CBS 223.65</strain>
    </source>
</reference>
<dbReference type="RefSeq" id="XP_012197778.1">
    <property type="nucleotide sequence ID" value="XM_012342388.1"/>
</dbReference>
<accession>A0A067CM35</accession>
<evidence type="ECO:0000313" key="2">
    <source>
        <dbReference type="EMBL" id="KDO31578.1"/>
    </source>
</evidence>
<name>A0A067CM35_SAPPC</name>
<protein>
    <submittedName>
        <fullName evidence="2">Uncharacterized protein</fullName>
    </submittedName>
</protein>
<feature type="compositionally biased region" description="Polar residues" evidence="1">
    <location>
        <begin position="833"/>
        <end position="856"/>
    </location>
</feature>
<evidence type="ECO:0000313" key="3">
    <source>
        <dbReference type="Proteomes" id="UP000030745"/>
    </source>
</evidence>
<feature type="compositionally biased region" description="Pro residues" evidence="1">
    <location>
        <begin position="664"/>
        <end position="673"/>
    </location>
</feature>
<dbReference type="Gene3D" id="3.30.260.10">
    <property type="entry name" value="TCP-1-like chaperonin intermediate domain"/>
    <property type="match status" value="1"/>
</dbReference>
<dbReference type="InterPro" id="IPR002423">
    <property type="entry name" value="Cpn60/GroEL/TCP-1"/>
</dbReference>
<dbReference type="Proteomes" id="UP000030745">
    <property type="component" value="Unassembled WGS sequence"/>
</dbReference>
<dbReference type="GO" id="GO:0006457">
    <property type="term" value="P:protein folding"/>
    <property type="evidence" value="ECO:0007669"/>
    <property type="project" value="InterPro"/>
</dbReference>
<dbReference type="InterPro" id="IPR027413">
    <property type="entry name" value="GROEL-like_equatorial_sf"/>
</dbReference>
<dbReference type="EMBL" id="KK583197">
    <property type="protein sequence ID" value="KDO31578.1"/>
    <property type="molecule type" value="Genomic_DNA"/>
</dbReference>
<dbReference type="SUPFAM" id="SSF52029">
    <property type="entry name" value="GroEL apical domain-like"/>
    <property type="match status" value="1"/>
</dbReference>
<proteinExistence type="predicted"/>
<dbReference type="VEuPathDB" id="FungiDB:SPRG_22118"/>
<dbReference type="GO" id="GO:0005634">
    <property type="term" value="C:nucleus"/>
    <property type="evidence" value="ECO:0007669"/>
    <property type="project" value="TreeGrafter"/>
</dbReference>
<organism evidence="2 3">
    <name type="scientific">Saprolegnia parasitica (strain CBS 223.65)</name>
    <dbReference type="NCBI Taxonomy" id="695850"/>
    <lineage>
        <taxon>Eukaryota</taxon>
        <taxon>Sar</taxon>
        <taxon>Stramenopiles</taxon>
        <taxon>Oomycota</taxon>
        <taxon>Saprolegniomycetes</taxon>
        <taxon>Saprolegniales</taxon>
        <taxon>Saprolegniaceae</taxon>
        <taxon>Saprolegnia</taxon>
    </lineage>
</organism>
<dbReference type="GeneID" id="24142501"/>
<dbReference type="GO" id="GO:0032502">
    <property type="term" value="P:developmental process"/>
    <property type="evidence" value="ECO:0007669"/>
    <property type="project" value="TreeGrafter"/>
</dbReference>
<feature type="compositionally biased region" description="Polar residues" evidence="1">
    <location>
        <begin position="767"/>
        <end position="782"/>
    </location>
</feature>
<dbReference type="Gene3D" id="3.50.7.10">
    <property type="entry name" value="GroEL"/>
    <property type="match status" value="1"/>
</dbReference>
<dbReference type="STRING" id="695850.A0A067CM35"/>
<dbReference type="InterPro" id="IPR027410">
    <property type="entry name" value="TCP-1-like_intermed_sf"/>
</dbReference>
<dbReference type="Gene3D" id="1.10.560.10">
    <property type="entry name" value="GroEL-like equatorial domain"/>
    <property type="match status" value="1"/>
</dbReference>
<feature type="region of interest" description="Disordered" evidence="1">
    <location>
        <begin position="649"/>
        <end position="856"/>
    </location>
</feature>